<feature type="chain" id="PRO_5035338786" description="Dirigent protein" evidence="4">
    <location>
        <begin position="23"/>
        <end position="223"/>
    </location>
</feature>
<sequence>MCMRMTLLLLLTVKSLLPTIFSADGSSKAENVTHLHFFFHDVLSGRNATAVRIIDPVTSPAGTGTGTLFGSVVMMDDLLTEGPDPSSQAVGRAQGFYASADLTELAFLQPMNLVFTAGKYNGSVLTVQGRNAPFHEMREMAVVGGSGLFRFARGYAQAHTHTVSANGDAIVEYNVMVETADSLVVHHRHHAEECRHPVLAGDVTGSVMRTAVALRPLTTSWKN</sequence>
<dbReference type="AlphaFoldDB" id="A0A8J5LX34"/>
<comment type="similarity">
    <text evidence="1 4">Belongs to the plant dirigent protein family.</text>
</comment>
<evidence type="ECO:0000256" key="1">
    <source>
        <dbReference type="ARBA" id="ARBA00010746"/>
    </source>
</evidence>
<keyword evidence="4" id="KW-0732">Signal</keyword>
<dbReference type="Gene3D" id="2.40.480.10">
    <property type="entry name" value="Allene oxide cyclase-like"/>
    <property type="match status" value="1"/>
</dbReference>
<dbReference type="PANTHER" id="PTHR21495">
    <property type="entry name" value="NUCLEOPORIN-RELATED"/>
    <property type="match status" value="1"/>
</dbReference>
<evidence type="ECO:0000256" key="4">
    <source>
        <dbReference type="RuleBase" id="RU363099"/>
    </source>
</evidence>
<protein>
    <recommendedName>
        <fullName evidence="4">Dirigent protein</fullName>
    </recommendedName>
</protein>
<dbReference type="EMBL" id="JACMSC010000004">
    <property type="protein sequence ID" value="KAG6526171.1"/>
    <property type="molecule type" value="Genomic_DNA"/>
</dbReference>
<dbReference type="GO" id="GO:0048046">
    <property type="term" value="C:apoplast"/>
    <property type="evidence" value="ECO:0007669"/>
    <property type="project" value="UniProtKB-SubCell"/>
</dbReference>
<dbReference type="Pfam" id="PF03018">
    <property type="entry name" value="Dirigent"/>
    <property type="match status" value="1"/>
</dbReference>
<dbReference type="InterPro" id="IPR044859">
    <property type="entry name" value="Allene_oxi_cyc_Dirigent"/>
</dbReference>
<dbReference type="GO" id="GO:0009699">
    <property type="term" value="P:phenylpropanoid biosynthetic process"/>
    <property type="evidence" value="ECO:0007669"/>
    <property type="project" value="UniProtKB-ARBA"/>
</dbReference>
<evidence type="ECO:0000313" key="6">
    <source>
        <dbReference type="Proteomes" id="UP000734854"/>
    </source>
</evidence>
<keyword evidence="6" id="KW-1185">Reference proteome</keyword>
<proteinExistence type="inferred from homology"/>
<feature type="signal peptide" evidence="4">
    <location>
        <begin position="1"/>
        <end position="22"/>
    </location>
</feature>
<gene>
    <name evidence="5" type="ORF">ZIOFF_016148</name>
</gene>
<evidence type="ECO:0000256" key="2">
    <source>
        <dbReference type="ARBA" id="ARBA00011738"/>
    </source>
</evidence>
<comment type="function">
    <text evidence="4">Dirigent proteins impart stereoselectivity on the phenoxy radical-coupling reaction, yielding optically active lignans from two molecules of coniferyl alcohol in the biosynthesis of lignans, flavonolignans, and alkaloids and thus plays a central role in plant secondary metabolism.</text>
</comment>
<comment type="caution">
    <text evidence="5">The sequence shown here is derived from an EMBL/GenBank/DDBJ whole genome shotgun (WGS) entry which is preliminary data.</text>
</comment>
<comment type="subcellular location">
    <subcellularLocation>
        <location evidence="4">Secreted</location>
        <location evidence="4">Extracellular space</location>
        <location evidence="4">Apoplast</location>
    </subcellularLocation>
</comment>
<comment type="subunit">
    <text evidence="2 4">Homodimer.</text>
</comment>
<reference evidence="5 6" key="1">
    <citation type="submission" date="2020-08" db="EMBL/GenBank/DDBJ databases">
        <title>Plant Genome Project.</title>
        <authorList>
            <person name="Zhang R.-G."/>
        </authorList>
    </citation>
    <scope>NUCLEOTIDE SEQUENCE [LARGE SCALE GENOMIC DNA]</scope>
    <source>
        <tissue evidence="5">Rhizome</tissue>
    </source>
</reference>
<keyword evidence="4" id="KW-0052">Apoplast</keyword>
<organism evidence="5 6">
    <name type="scientific">Zingiber officinale</name>
    <name type="common">Ginger</name>
    <name type="synonym">Amomum zingiber</name>
    <dbReference type="NCBI Taxonomy" id="94328"/>
    <lineage>
        <taxon>Eukaryota</taxon>
        <taxon>Viridiplantae</taxon>
        <taxon>Streptophyta</taxon>
        <taxon>Embryophyta</taxon>
        <taxon>Tracheophyta</taxon>
        <taxon>Spermatophyta</taxon>
        <taxon>Magnoliopsida</taxon>
        <taxon>Liliopsida</taxon>
        <taxon>Zingiberales</taxon>
        <taxon>Zingiberaceae</taxon>
        <taxon>Zingiber</taxon>
    </lineage>
</organism>
<dbReference type="InterPro" id="IPR004265">
    <property type="entry name" value="Dirigent"/>
</dbReference>
<evidence type="ECO:0000256" key="3">
    <source>
        <dbReference type="ARBA" id="ARBA00022525"/>
    </source>
</evidence>
<name>A0A8J5LX34_ZINOF</name>
<dbReference type="Proteomes" id="UP000734854">
    <property type="component" value="Unassembled WGS sequence"/>
</dbReference>
<evidence type="ECO:0000313" key="5">
    <source>
        <dbReference type="EMBL" id="KAG6526171.1"/>
    </source>
</evidence>
<keyword evidence="3 4" id="KW-0964">Secreted</keyword>
<accession>A0A8J5LX34</accession>